<evidence type="ECO:0000256" key="7">
    <source>
        <dbReference type="HAMAP-Rule" id="MF_01416"/>
    </source>
</evidence>
<dbReference type="Proteomes" id="UP000263619">
    <property type="component" value="Chromosome"/>
</dbReference>
<sequence>MLSNKNQKIIQHYARVFFEYSITNMNDNNIEFFYQKLNKVSTFLKKNTYIHTIINTDLLYTEKKIEIFKKIFYNFDALLFKFTKILILKKRESFLKEIFLEFNRIYEENRKGFVKSIVISAFPLKEETKKMIAHKLYNKKNKKKFYIINKIDKSIIGGFIFRIGYKEWNFSVQEQLLCIQKYVFQNHKYN</sequence>
<comment type="subcellular location">
    <subcellularLocation>
        <location evidence="7">Cell membrane</location>
        <topology evidence="7">Peripheral membrane protein</topology>
    </subcellularLocation>
    <subcellularLocation>
        <location evidence="1">Membrane</location>
    </subcellularLocation>
</comment>
<comment type="function">
    <text evidence="7">F(1)F(0) ATP synthase produces ATP from ADP in the presence of a proton or sodium gradient. F-type ATPases consist of two structural domains, F(1) containing the extramembraneous catalytic core and F(0) containing the membrane proton channel, linked together by a central stalk and a peripheral stalk. During catalysis, ATP synthesis in the catalytic domain of F(1) is coupled via a rotary mechanism of the central stalk subunits to proton translocation.</text>
</comment>
<dbReference type="OrthoDB" id="9802471at2"/>
<organism evidence="8 9">
    <name type="scientific">Blattabacterium cuenoti STAT</name>
    <dbReference type="NCBI Taxonomy" id="1457030"/>
    <lineage>
        <taxon>Bacteria</taxon>
        <taxon>Pseudomonadati</taxon>
        <taxon>Bacteroidota</taxon>
        <taxon>Flavobacteriia</taxon>
        <taxon>Flavobacteriales</taxon>
        <taxon>Blattabacteriaceae</taxon>
        <taxon>Blattabacterium</taxon>
    </lineage>
</organism>
<dbReference type="HAMAP" id="MF_01416">
    <property type="entry name" value="ATP_synth_delta_bact"/>
    <property type="match status" value="1"/>
</dbReference>
<keyword evidence="9" id="KW-1185">Reference proteome</keyword>
<keyword evidence="5 7" id="KW-0472">Membrane</keyword>
<dbReference type="Gene3D" id="1.10.520.20">
    <property type="entry name" value="N-terminal domain of the delta subunit of the F1F0-ATP synthase"/>
    <property type="match status" value="1"/>
</dbReference>
<dbReference type="PANTHER" id="PTHR11910">
    <property type="entry name" value="ATP SYNTHASE DELTA CHAIN"/>
    <property type="match status" value="1"/>
</dbReference>
<evidence type="ECO:0000256" key="3">
    <source>
        <dbReference type="ARBA" id="ARBA00022781"/>
    </source>
</evidence>
<protein>
    <recommendedName>
        <fullName evidence="7">ATP synthase subunit delta</fullName>
    </recommendedName>
    <alternativeName>
        <fullName evidence="7">ATP synthase F(1) sector subunit delta</fullName>
    </alternativeName>
    <alternativeName>
        <fullName evidence="7">F-type ATPase subunit delta</fullName>
        <shortName evidence="7">F-ATPase subunit delta</shortName>
    </alternativeName>
</protein>
<reference evidence="8 9" key="1">
    <citation type="submission" date="2014-06" db="EMBL/GenBank/DDBJ databases">
        <title>Genome sequence of the intracellular symbiont Blattabacterium cuenoti, strain STAT from the wood feeding cockroach Salganea taiwanensis taiwanensis.</title>
        <authorList>
            <person name="Kinjo Y."/>
            <person name="Ohkuma M."/>
            <person name="Tokuda G."/>
        </authorList>
    </citation>
    <scope>NUCLEOTIDE SEQUENCE [LARGE SCALE GENOMIC DNA]</scope>
    <source>
        <strain evidence="8 9">STAT</strain>
    </source>
</reference>
<proteinExistence type="inferred from homology"/>
<evidence type="ECO:0000256" key="6">
    <source>
        <dbReference type="ARBA" id="ARBA00023310"/>
    </source>
</evidence>
<dbReference type="AlphaFoldDB" id="A0A224AAY5"/>
<evidence type="ECO:0000256" key="1">
    <source>
        <dbReference type="ARBA" id="ARBA00004370"/>
    </source>
</evidence>
<keyword evidence="6 7" id="KW-0066">ATP synthesis</keyword>
<dbReference type="PRINTS" id="PR00125">
    <property type="entry name" value="ATPASEDELTA"/>
</dbReference>
<dbReference type="RefSeq" id="WP_119305314.1">
    <property type="nucleotide sequence ID" value="NZ_AP014608.1"/>
</dbReference>
<evidence type="ECO:0000256" key="2">
    <source>
        <dbReference type="ARBA" id="ARBA00022448"/>
    </source>
</evidence>
<dbReference type="SUPFAM" id="SSF47928">
    <property type="entry name" value="N-terminal domain of the delta subunit of the F1F0-ATP synthase"/>
    <property type="match status" value="1"/>
</dbReference>
<evidence type="ECO:0000256" key="4">
    <source>
        <dbReference type="ARBA" id="ARBA00023065"/>
    </source>
</evidence>
<evidence type="ECO:0000313" key="8">
    <source>
        <dbReference type="EMBL" id="BBA17016.1"/>
    </source>
</evidence>
<comment type="similarity">
    <text evidence="7">Belongs to the ATPase delta chain family.</text>
</comment>
<name>A0A224AAY5_9FLAO</name>
<keyword evidence="2 7" id="KW-0813">Transport</keyword>
<keyword evidence="4 7" id="KW-0406">Ion transport</keyword>
<keyword evidence="3 7" id="KW-0375">Hydrogen ion transport</keyword>
<gene>
    <name evidence="7 8" type="primary">atpH</name>
    <name evidence="8" type="ORF">STAT_073</name>
</gene>
<accession>A0A224AAY5</accession>
<dbReference type="Pfam" id="PF00213">
    <property type="entry name" value="OSCP"/>
    <property type="match status" value="1"/>
</dbReference>
<comment type="function">
    <text evidence="7">This protein is part of the stalk that links CF(0) to CF(1). It either transmits conformational changes from CF(0) to CF(1) or is implicated in proton conduction.</text>
</comment>
<dbReference type="InterPro" id="IPR000711">
    <property type="entry name" value="ATPase_OSCP/dsu"/>
</dbReference>
<evidence type="ECO:0000256" key="5">
    <source>
        <dbReference type="ARBA" id="ARBA00023136"/>
    </source>
</evidence>
<dbReference type="InterPro" id="IPR026015">
    <property type="entry name" value="ATP_synth_OSCP/delta_N_sf"/>
</dbReference>
<dbReference type="GO" id="GO:0005886">
    <property type="term" value="C:plasma membrane"/>
    <property type="evidence" value="ECO:0007669"/>
    <property type="project" value="UniProtKB-SubCell"/>
</dbReference>
<dbReference type="EMBL" id="AP014608">
    <property type="protein sequence ID" value="BBA17016.1"/>
    <property type="molecule type" value="Genomic_DNA"/>
</dbReference>
<evidence type="ECO:0000313" key="9">
    <source>
        <dbReference type="Proteomes" id="UP000263619"/>
    </source>
</evidence>
<dbReference type="NCBIfam" id="TIGR01145">
    <property type="entry name" value="ATP_synt_delta"/>
    <property type="match status" value="1"/>
</dbReference>
<dbReference type="GO" id="GO:0046933">
    <property type="term" value="F:proton-transporting ATP synthase activity, rotational mechanism"/>
    <property type="evidence" value="ECO:0007669"/>
    <property type="project" value="UniProtKB-UniRule"/>
</dbReference>
<keyword evidence="7" id="KW-1003">Cell membrane</keyword>
<keyword evidence="7" id="KW-0139">CF(1)</keyword>
<dbReference type="GO" id="GO:0045259">
    <property type="term" value="C:proton-transporting ATP synthase complex"/>
    <property type="evidence" value="ECO:0007669"/>
    <property type="project" value="UniProtKB-KW"/>
</dbReference>